<dbReference type="EMBL" id="PCST01000042">
    <property type="protein sequence ID" value="PIP55439.1"/>
    <property type="molecule type" value="Genomic_DNA"/>
</dbReference>
<gene>
    <name evidence="1" type="ORF">COX06_03245</name>
</gene>
<reference evidence="1 2" key="1">
    <citation type="submission" date="2017-09" db="EMBL/GenBank/DDBJ databases">
        <title>Depth-based differentiation of microbial function through sediment-hosted aquifers and enrichment of novel symbionts in the deep terrestrial subsurface.</title>
        <authorList>
            <person name="Probst A.J."/>
            <person name="Ladd B."/>
            <person name="Jarett J.K."/>
            <person name="Geller-Mcgrath D.E."/>
            <person name="Sieber C.M."/>
            <person name="Emerson J.B."/>
            <person name="Anantharaman K."/>
            <person name="Thomas B.C."/>
            <person name="Malmstrom R."/>
            <person name="Stieglmeier M."/>
            <person name="Klingl A."/>
            <person name="Woyke T."/>
            <person name="Ryan C.M."/>
            <person name="Banfield J.F."/>
        </authorList>
    </citation>
    <scope>NUCLEOTIDE SEQUENCE [LARGE SCALE GENOMIC DNA]</scope>
    <source>
        <strain evidence="1">CG22_combo_CG10-13_8_21_14_all_42_17</strain>
    </source>
</reference>
<sequence>MSIRELIEKINIFKTQAPDSDEGEIISYEEDGKISSRAGWYRSLFQKLFLSLTIILVSSLSFGIGRLSVSNDREPVRIEYDPSLTASDSMNDSSAKKQQATKLNQTANALNAVGSDAVAVSKNGTRYHYLHCGGAKQIKKENKIVFATKDAAEAAGFTLAANCKPR</sequence>
<evidence type="ECO:0008006" key="3">
    <source>
        <dbReference type="Google" id="ProtNLM"/>
    </source>
</evidence>
<accession>A0A2H0BCY5</accession>
<organism evidence="1 2">
    <name type="scientific">Candidatus Zambryskibacteria bacterium CG22_combo_CG10-13_8_21_14_all_42_17</name>
    <dbReference type="NCBI Taxonomy" id="1975118"/>
    <lineage>
        <taxon>Bacteria</taxon>
        <taxon>Candidatus Zambryskiibacteriota</taxon>
    </lineage>
</organism>
<name>A0A2H0BCY5_9BACT</name>
<dbReference type="InterPro" id="IPR035451">
    <property type="entry name" value="Ada-like_dom_sf"/>
</dbReference>
<evidence type="ECO:0000313" key="2">
    <source>
        <dbReference type="Proteomes" id="UP000229794"/>
    </source>
</evidence>
<comment type="caution">
    <text evidence="1">The sequence shown here is derived from an EMBL/GenBank/DDBJ whole genome shotgun (WGS) entry which is preliminary data.</text>
</comment>
<dbReference type="Proteomes" id="UP000229794">
    <property type="component" value="Unassembled WGS sequence"/>
</dbReference>
<evidence type="ECO:0000313" key="1">
    <source>
        <dbReference type="EMBL" id="PIP55439.1"/>
    </source>
</evidence>
<dbReference type="AlphaFoldDB" id="A0A2H0BCY5"/>
<dbReference type="SUPFAM" id="SSF57884">
    <property type="entry name" value="Ada DNA repair protein, N-terminal domain (N-Ada 10)"/>
    <property type="match status" value="1"/>
</dbReference>
<dbReference type="Gene3D" id="3.40.10.10">
    <property type="entry name" value="DNA Methylphosphotriester Repair Domain"/>
    <property type="match status" value="1"/>
</dbReference>
<proteinExistence type="predicted"/>
<protein>
    <recommendedName>
        <fullName evidence="3">Ada DNA repair metal-binding domain-containing protein</fullName>
    </recommendedName>
</protein>